<reference evidence="2" key="1">
    <citation type="submission" date="2016-06" db="EMBL/GenBank/DDBJ databases">
        <authorList>
            <person name="Radolfova-Krizova L."/>
            <person name="Nemec A."/>
        </authorList>
    </citation>
    <scope>NUCLEOTIDE SEQUENCE [LARGE SCALE GENOMIC DNA]</scope>
    <source>
        <strain evidence="2">ANC 4275</strain>
    </source>
</reference>
<dbReference type="AlphaFoldDB" id="A0A1A7R7X2"/>
<dbReference type="RefSeq" id="WP_067766074.1">
    <property type="nucleotide sequence ID" value="NZ_LZDS01000027.1"/>
</dbReference>
<sequence length="405" mass="48058">MNIKEIWLDKNTLFYKQFDQIETVNISLLKYAYVQILGNVPFLYIFTDMQHYISTELLGFDLIYRELSNIYNFDDKAFFEASKANLDDTKVKIWAKKIGRNYTILDEYLADGDLGYEVYSEPKQMISWDTTYEQLEKLGLVEAYFTEYGTQYLRFIYKVRIEGIVVDQLELYAENVISNRPVQEFFVDLYDKTNTDASYKELRELWLDEDIDVDQYGWERQDQCYLRFVFANGIDASICYTYDEESGDDDGSTSLHFYNNRTYEYFLENNEYEENIEITKFILFKKKIDLNVNHIEHDGVKYIPKKVKELMGENSGIWLDYLNKKIGFVGVERALILDINQIKNFSFQNILPARGPGYSDFMVQLKKGDYLTVFIDDTFYFDQFSEQLKKMTQKNVQIPEAYPNC</sequence>
<proteinExistence type="predicted"/>
<organism evidence="1 2">
    <name type="scientific">Acinetobacter gandensis</name>
    <dbReference type="NCBI Taxonomy" id="1443941"/>
    <lineage>
        <taxon>Bacteria</taxon>
        <taxon>Pseudomonadati</taxon>
        <taxon>Pseudomonadota</taxon>
        <taxon>Gammaproteobacteria</taxon>
        <taxon>Moraxellales</taxon>
        <taxon>Moraxellaceae</taxon>
        <taxon>Acinetobacter</taxon>
    </lineage>
</organism>
<comment type="caution">
    <text evidence="1">The sequence shown here is derived from an EMBL/GenBank/DDBJ whole genome shotgun (WGS) entry which is preliminary data.</text>
</comment>
<keyword evidence="2" id="KW-1185">Reference proteome</keyword>
<protein>
    <submittedName>
        <fullName evidence="1">Uncharacterized protein</fullName>
    </submittedName>
</protein>
<accession>A0A1A7R7X2</accession>
<dbReference type="Proteomes" id="UP000185753">
    <property type="component" value="Unassembled WGS sequence"/>
</dbReference>
<dbReference type="EMBL" id="LZDS01000027">
    <property type="protein sequence ID" value="OBX27991.1"/>
    <property type="molecule type" value="Genomic_DNA"/>
</dbReference>
<name>A0A1A7R7X2_9GAMM</name>
<evidence type="ECO:0000313" key="2">
    <source>
        <dbReference type="Proteomes" id="UP000185753"/>
    </source>
</evidence>
<dbReference type="OrthoDB" id="5688981at2"/>
<gene>
    <name evidence="1" type="ORF">A9J31_07690</name>
</gene>
<evidence type="ECO:0000313" key="1">
    <source>
        <dbReference type="EMBL" id="OBX27991.1"/>
    </source>
</evidence>